<dbReference type="InterPro" id="IPR023393">
    <property type="entry name" value="START-like_dom_sf"/>
</dbReference>
<dbReference type="PANTHER" id="PTHR12320">
    <property type="entry name" value="PROTEIN PHOSPHATASE 2C"/>
    <property type="match status" value="1"/>
</dbReference>
<organism evidence="4 5">
    <name type="scientific">Symbiodinium microadriaticum</name>
    <name type="common">Dinoflagellate</name>
    <name type="synonym">Zooxanthella microadriatica</name>
    <dbReference type="NCBI Taxonomy" id="2951"/>
    <lineage>
        <taxon>Eukaryota</taxon>
        <taxon>Sar</taxon>
        <taxon>Alveolata</taxon>
        <taxon>Dinophyceae</taxon>
        <taxon>Suessiales</taxon>
        <taxon>Symbiodiniaceae</taxon>
        <taxon>Symbiodinium</taxon>
    </lineage>
</organism>
<feature type="region of interest" description="Disordered" evidence="2">
    <location>
        <begin position="38"/>
        <end position="63"/>
    </location>
</feature>
<comment type="cofactor">
    <cofactor evidence="1">
        <name>Mg(2+)</name>
        <dbReference type="ChEBI" id="CHEBI:18420"/>
    </cofactor>
</comment>
<keyword evidence="3" id="KW-0472">Membrane</keyword>
<dbReference type="AlphaFoldDB" id="A0A1Q9CZB5"/>
<sequence length="640" mass="71646">MTRCRSGLCVKCLAFVVVLAAAALLLPLVLKTSEPEVVDEEGKGGPAQGHRGTLPTFKLGPVENLKPLTSSEEKTLEQGKLVLRQEEDPTRGKGLAIRDMAATPDDVMEELLDFSTYKKKVAMCSSSIVYGRKKLRGGKEQIKVEMSSTIIPGFSFHCYFDHTADRKGHSMIWSLDYDRRSDVDDIKGMWYVEPHPTKEGWSRVYYQIDMRLRYKIPGVLYRALSSSSLSNAVSWVKDYSERVAAAAQALEDAVTEAKAVVANRKWEESEATARFLLQVLWEVLLGHQHRQTGPANRCLRTRSNRRSPSHRFSHSSAWARQVAQVRQGMQSEKQKRDLDAFQRREQQLAEAYHKNKPLCFLHAQTEGERFQFMCLPEDTSSQSEVWTPSVIDEANRDSANSQVGVADGVSQIEEYGIDSSEPTELLRQCEDRAFQQLLPGRGAREHYHGPIPLVKEAFRNTEHMPKALLDNSTKIHGKLHPMIAVISVGDCELVILRRLQGRSGPLELVFHTEMQRVDGHCQTPLQLARVDERIDPNFDDSITVEVIERGSAVHCVSAYEGDVVLVGSDGVFDNLFLDEVSAIANATLPPGLQLPTHSSQLTLLATRIVQAAHQKTEIRAGGFLAEAPYGMELMLRTRGF</sequence>
<dbReference type="Gene3D" id="3.30.530.20">
    <property type="match status" value="1"/>
</dbReference>
<comment type="similarity">
    <text evidence="1">Belongs to the PP2C family.</text>
</comment>
<evidence type="ECO:0000256" key="1">
    <source>
        <dbReference type="RuleBase" id="RU366020"/>
    </source>
</evidence>
<dbReference type="EC" id="3.1.3.16" evidence="1"/>
<evidence type="ECO:0000313" key="5">
    <source>
        <dbReference type="Proteomes" id="UP000186817"/>
    </source>
</evidence>
<dbReference type="OrthoDB" id="10266364at2759"/>
<comment type="catalytic activity">
    <reaction evidence="1">
        <text>O-phospho-L-threonyl-[protein] + H2O = L-threonyl-[protein] + phosphate</text>
        <dbReference type="Rhea" id="RHEA:47004"/>
        <dbReference type="Rhea" id="RHEA-COMP:11060"/>
        <dbReference type="Rhea" id="RHEA-COMP:11605"/>
        <dbReference type="ChEBI" id="CHEBI:15377"/>
        <dbReference type="ChEBI" id="CHEBI:30013"/>
        <dbReference type="ChEBI" id="CHEBI:43474"/>
        <dbReference type="ChEBI" id="CHEBI:61977"/>
        <dbReference type="EC" id="3.1.3.16"/>
    </reaction>
</comment>
<comment type="cofactor">
    <cofactor evidence="1">
        <name>Mn(2+)</name>
        <dbReference type="ChEBI" id="CHEBI:29035"/>
    </cofactor>
</comment>
<evidence type="ECO:0000256" key="2">
    <source>
        <dbReference type="SAM" id="MobiDB-lite"/>
    </source>
</evidence>
<accession>A0A1Q9CZB5</accession>
<comment type="catalytic activity">
    <reaction evidence="1">
        <text>O-phospho-L-seryl-[protein] + H2O = L-seryl-[protein] + phosphate</text>
        <dbReference type="Rhea" id="RHEA:20629"/>
        <dbReference type="Rhea" id="RHEA-COMP:9863"/>
        <dbReference type="Rhea" id="RHEA-COMP:11604"/>
        <dbReference type="ChEBI" id="CHEBI:15377"/>
        <dbReference type="ChEBI" id="CHEBI:29999"/>
        <dbReference type="ChEBI" id="CHEBI:43474"/>
        <dbReference type="ChEBI" id="CHEBI:83421"/>
        <dbReference type="EC" id="3.1.3.16"/>
    </reaction>
</comment>
<comment type="caution">
    <text evidence="4">The sequence shown here is derived from an EMBL/GenBank/DDBJ whole genome shotgun (WGS) entry which is preliminary data.</text>
</comment>
<dbReference type="GO" id="GO:0046872">
    <property type="term" value="F:metal ion binding"/>
    <property type="evidence" value="ECO:0007669"/>
    <property type="project" value="UniProtKB-UniRule"/>
</dbReference>
<keyword evidence="3" id="KW-0812">Transmembrane</keyword>
<dbReference type="Gene3D" id="3.60.40.10">
    <property type="entry name" value="PPM-type phosphatase domain"/>
    <property type="match status" value="1"/>
</dbReference>
<keyword evidence="1" id="KW-0378">Hydrolase</keyword>
<dbReference type="Proteomes" id="UP000186817">
    <property type="component" value="Unassembled WGS sequence"/>
</dbReference>
<keyword evidence="1" id="KW-0464">Manganese</keyword>
<dbReference type="SUPFAM" id="SSF55961">
    <property type="entry name" value="Bet v1-like"/>
    <property type="match status" value="1"/>
</dbReference>
<evidence type="ECO:0000256" key="3">
    <source>
        <dbReference type="SAM" id="Phobius"/>
    </source>
</evidence>
<keyword evidence="5" id="KW-1185">Reference proteome</keyword>
<dbReference type="InterPro" id="IPR039123">
    <property type="entry name" value="PPTC7"/>
</dbReference>
<evidence type="ECO:0000313" key="4">
    <source>
        <dbReference type="EMBL" id="OLP88262.1"/>
    </source>
</evidence>
<feature type="region of interest" description="Disordered" evidence="2">
    <location>
        <begin position="294"/>
        <end position="317"/>
    </location>
</feature>
<dbReference type="PANTHER" id="PTHR12320:SF1">
    <property type="entry name" value="PROTEIN PHOSPHATASE PTC7 HOMOLOG"/>
    <property type="match status" value="1"/>
</dbReference>
<keyword evidence="1" id="KW-0904">Protein phosphatase</keyword>
<keyword evidence="1" id="KW-0460">Magnesium</keyword>
<keyword evidence="1" id="KW-0479">Metal-binding</keyword>
<feature type="transmembrane region" description="Helical" evidence="3">
    <location>
        <begin position="12"/>
        <end position="30"/>
    </location>
</feature>
<protein>
    <recommendedName>
        <fullName evidence="1">Protein phosphatase</fullName>
        <ecNumber evidence="1">3.1.3.16</ecNumber>
    </recommendedName>
</protein>
<dbReference type="EMBL" id="LSRX01000822">
    <property type="protein sequence ID" value="OLP88262.1"/>
    <property type="molecule type" value="Genomic_DNA"/>
</dbReference>
<name>A0A1Q9CZB5_SYMMI</name>
<keyword evidence="3" id="KW-1133">Transmembrane helix</keyword>
<dbReference type="SUPFAM" id="SSF81606">
    <property type="entry name" value="PP2C-like"/>
    <property type="match status" value="1"/>
</dbReference>
<feature type="compositionally biased region" description="Basic residues" evidence="2">
    <location>
        <begin position="299"/>
        <end position="313"/>
    </location>
</feature>
<gene>
    <name evidence="4" type="ORF">AK812_SmicGene30415</name>
</gene>
<dbReference type="InterPro" id="IPR036457">
    <property type="entry name" value="PPM-type-like_dom_sf"/>
</dbReference>
<reference evidence="4 5" key="1">
    <citation type="submission" date="2016-02" db="EMBL/GenBank/DDBJ databases">
        <title>Genome analysis of coral dinoflagellate symbionts highlights evolutionary adaptations to a symbiotic lifestyle.</title>
        <authorList>
            <person name="Aranda M."/>
            <person name="Li Y."/>
            <person name="Liew Y.J."/>
            <person name="Baumgarten S."/>
            <person name="Simakov O."/>
            <person name="Wilson M."/>
            <person name="Piel J."/>
            <person name="Ashoor H."/>
            <person name="Bougouffa S."/>
            <person name="Bajic V.B."/>
            <person name="Ryu T."/>
            <person name="Ravasi T."/>
            <person name="Bayer T."/>
            <person name="Micklem G."/>
            <person name="Kim H."/>
            <person name="Bhak J."/>
            <person name="Lajeunesse T.C."/>
            <person name="Voolstra C.R."/>
        </authorList>
    </citation>
    <scope>NUCLEOTIDE SEQUENCE [LARGE SCALE GENOMIC DNA]</scope>
    <source>
        <strain evidence="4 5">CCMP2467</strain>
    </source>
</reference>
<proteinExistence type="inferred from homology"/>
<dbReference type="GO" id="GO:0004722">
    <property type="term" value="F:protein serine/threonine phosphatase activity"/>
    <property type="evidence" value="ECO:0007669"/>
    <property type="project" value="UniProtKB-EC"/>
</dbReference>